<dbReference type="KEGG" id="sawl:NGM29_19490"/>
<evidence type="ECO:0000313" key="2">
    <source>
        <dbReference type="Proteomes" id="UP001056855"/>
    </source>
</evidence>
<gene>
    <name evidence="1" type="ORF">NGM29_19490</name>
</gene>
<name>A0A9E7NBV4_9EURY</name>
<dbReference type="RefSeq" id="WP_254160773.1">
    <property type="nucleotide sequence ID" value="NZ_CP100356.1"/>
</dbReference>
<proteinExistence type="predicted"/>
<sequence>MAKATVERLLEEIADSFHTYLRKGVRFDRVIGSAHKELDIDDIETLLRIHFVLTDAEGGGNDVGVVDFMRKLEARIRRMKTSTSPQSSEHHGEVRGQLNWSETVKRRARVGRLDEPIFVCDRPKVHYDIDENLVLKRLLSVVYDTVTEDLAYARNNPNGYEWLEAWVQSDFSPTGRKQESTADMFDRIYQKNIYLQRIKVDETEISKRTIESVKRSRSKFYREAAILLDRYRQLMSHELDSVEARDILDHTLIAPDKAEILFELYWVFRVLDAYEGVEYRVLTDNQNDTSTIATWEHRDSRFALYHDATGENLTFEESIDAENVKPDGYLYRMNEVLCRRKSLSSDMLDHGGRDVLWGGRPDIVLEQYKEKSDGEQELAQVFIGEVKYTQSIDYVATGLRELLEYMAFVKHQSTSEYVERAENVLDSVNVKGVLFVDELDQETVSPPNEEIKIVQYPDSPGRIL</sequence>
<organism evidence="1 2">
    <name type="scientific">Natronosalvus rutilus</name>
    <dbReference type="NCBI Taxonomy" id="2953753"/>
    <lineage>
        <taxon>Archaea</taxon>
        <taxon>Methanobacteriati</taxon>
        <taxon>Methanobacteriota</taxon>
        <taxon>Stenosarchaea group</taxon>
        <taxon>Halobacteria</taxon>
        <taxon>Halobacteriales</taxon>
        <taxon>Natrialbaceae</taxon>
        <taxon>Natronosalvus</taxon>
    </lineage>
</organism>
<reference evidence="1" key="1">
    <citation type="submission" date="2022-06" db="EMBL/GenBank/DDBJ databases">
        <title>Diverse halophilic archaea isolated from saline environments.</title>
        <authorList>
            <person name="Cui H.-L."/>
        </authorList>
    </citation>
    <scope>NUCLEOTIDE SEQUENCE</scope>
    <source>
        <strain evidence="1">WLHS1</strain>
        <plasmid evidence="1">unnamed1</plasmid>
    </source>
</reference>
<dbReference type="Proteomes" id="UP001056855">
    <property type="component" value="Plasmid unnamed1"/>
</dbReference>
<evidence type="ECO:0000313" key="1">
    <source>
        <dbReference type="EMBL" id="UTF55589.1"/>
    </source>
</evidence>
<dbReference type="AlphaFoldDB" id="A0A9E7NBV4"/>
<dbReference type="EMBL" id="CP100356">
    <property type="protein sequence ID" value="UTF55589.1"/>
    <property type="molecule type" value="Genomic_DNA"/>
</dbReference>
<dbReference type="GeneID" id="73292278"/>
<geneLocation type="plasmid" evidence="1 2">
    <name>unnamed1</name>
</geneLocation>
<keyword evidence="1" id="KW-0614">Plasmid</keyword>
<accession>A0A9E7NBV4</accession>
<protein>
    <submittedName>
        <fullName evidence="1">Uncharacterized protein</fullName>
    </submittedName>
</protein>
<keyword evidence="2" id="KW-1185">Reference proteome</keyword>